<accession>A0A6P1MPS8</accession>
<evidence type="ECO:0000259" key="8">
    <source>
        <dbReference type="Pfam" id="PF20772"/>
    </source>
</evidence>
<dbReference type="PANTHER" id="PTHR12532:SF0">
    <property type="entry name" value="TRANSLATIONAL ACTIVATOR OF CYTOCHROME C OXIDASE 1"/>
    <property type="match status" value="1"/>
</dbReference>
<dbReference type="AlphaFoldDB" id="A0A6P1MPS8"/>
<evidence type="ECO:0000256" key="5">
    <source>
        <dbReference type="ARBA" id="ARBA00023163"/>
    </source>
</evidence>
<evidence type="ECO:0000256" key="4">
    <source>
        <dbReference type="ARBA" id="ARBA00023125"/>
    </source>
</evidence>
<dbReference type="NCBIfam" id="NF001030">
    <property type="entry name" value="PRK00110.1"/>
    <property type="match status" value="1"/>
</dbReference>
<dbReference type="Pfam" id="PF20772">
    <property type="entry name" value="TACO1_YebC_N"/>
    <property type="match status" value="1"/>
</dbReference>
<evidence type="ECO:0000256" key="3">
    <source>
        <dbReference type="ARBA" id="ARBA00023015"/>
    </source>
</evidence>
<dbReference type="InterPro" id="IPR029072">
    <property type="entry name" value="YebC-like"/>
</dbReference>
<dbReference type="EMBL" id="CP047591">
    <property type="protein sequence ID" value="QHI73666.1"/>
    <property type="molecule type" value="Genomic_DNA"/>
</dbReference>
<evidence type="ECO:0000259" key="7">
    <source>
        <dbReference type="Pfam" id="PF01709"/>
    </source>
</evidence>
<feature type="domain" description="TACO1/YebC-like second and third" evidence="7">
    <location>
        <begin position="78"/>
        <end position="234"/>
    </location>
</feature>
<dbReference type="GO" id="GO:0006355">
    <property type="term" value="P:regulation of DNA-templated transcription"/>
    <property type="evidence" value="ECO:0007669"/>
    <property type="project" value="UniProtKB-UniRule"/>
</dbReference>
<name>A0A6P1MPS8_9FIRM</name>
<dbReference type="Gene3D" id="3.30.70.980">
    <property type="match status" value="2"/>
</dbReference>
<dbReference type="FunFam" id="3.30.70.980:FF:000002">
    <property type="entry name" value="Probable transcriptional regulatory protein YebC"/>
    <property type="match status" value="1"/>
</dbReference>
<evidence type="ECO:0000256" key="2">
    <source>
        <dbReference type="ARBA" id="ARBA00022490"/>
    </source>
</evidence>
<dbReference type="GO" id="GO:0003677">
    <property type="term" value="F:DNA binding"/>
    <property type="evidence" value="ECO:0007669"/>
    <property type="project" value="UniProtKB-UniRule"/>
</dbReference>
<keyword evidence="4 6" id="KW-0238">DNA-binding</keyword>
<sequence>MGRHGTIAGRKAAQDSKRAAVFTKYSRAITVAAKNGGDPEYNASLKVAIEKAKGINLPNDNINRAIKKGTGELEGETYEELNFEGYGVGGVAVIVEALTDNKNRTTAAVRSTFDKFGGNLGAPGCVSYMFSRKGVIIIEKTDSIDEDTLMEAALEAGADDMIVHEDAFEVQTEPAVYTDVHSALTAAGYELLESDIEYVPSMESAPSDEHDIKKLKKMIDILEDNDDVQKVHHNCSLDLEDYE</sequence>
<dbReference type="InterPro" id="IPR026564">
    <property type="entry name" value="Transcrip_reg_TACO1-like_dom3"/>
</dbReference>
<comment type="subcellular location">
    <subcellularLocation>
        <location evidence="6">Cytoplasm</location>
    </subcellularLocation>
</comment>
<dbReference type="RefSeq" id="WP_162363431.1">
    <property type="nucleotide sequence ID" value="NZ_CP047591.1"/>
</dbReference>
<feature type="domain" description="TACO1/YebC-like N-terminal" evidence="8">
    <location>
        <begin position="6"/>
        <end position="72"/>
    </location>
</feature>
<dbReference type="KEGG" id="amic:Ami3637_15925"/>
<dbReference type="InterPro" id="IPR049083">
    <property type="entry name" value="TACO1_YebC_N"/>
</dbReference>
<gene>
    <name evidence="9" type="ORF">Ami3637_15925</name>
</gene>
<dbReference type="Pfam" id="PF01709">
    <property type="entry name" value="Transcrip_reg"/>
    <property type="match status" value="1"/>
</dbReference>
<comment type="similarity">
    <text evidence="1 6">Belongs to the TACO1 family.</text>
</comment>
<keyword evidence="3 6" id="KW-0805">Transcription regulation</keyword>
<evidence type="ECO:0000313" key="10">
    <source>
        <dbReference type="Proteomes" id="UP000463883"/>
    </source>
</evidence>
<keyword evidence="10" id="KW-1185">Reference proteome</keyword>
<dbReference type="InterPro" id="IPR002876">
    <property type="entry name" value="Transcrip_reg_TACO1-like"/>
</dbReference>
<dbReference type="Gene3D" id="1.10.10.200">
    <property type="match status" value="1"/>
</dbReference>
<dbReference type="Proteomes" id="UP000463883">
    <property type="component" value="Chromosome"/>
</dbReference>
<dbReference type="InterPro" id="IPR017856">
    <property type="entry name" value="Integrase-like_N"/>
</dbReference>
<protein>
    <recommendedName>
        <fullName evidence="6">Probable transcriptional regulatory protein Ami3637_15925</fullName>
    </recommendedName>
</protein>
<dbReference type="SUPFAM" id="SSF75625">
    <property type="entry name" value="YebC-like"/>
    <property type="match status" value="1"/>
</dbReference>
<organism evidence="9 10">
    <name type="scientific">Aminipila terrae</name>
    <dbReference type="NCBI Taxonomy" id="2697030"/>
    <lineage>
        <taxon>Bacteria</taxon>
        <taxon>Bacillati</taxon>
        <taxon>Bacillota</taxon>
        <taxon>Clostridia</taxon>
        <taxon>Peptostreptococcales</taxon>
        <taxon>Anaerovoracaceae</taxon>
        <taxon>Aminipila</taxon>
    </lineage>
</organism>
<evidence type="ECO:0000256" key="6">
    <source>
        <dbReference type="HAMAP-Rule" id="MF_00693"/>
    </source>
</evidence>
<dbReference type="InterPro" id="IPR048300">
    <property type="entry name" value="TACO1_YebC-like_2nd/3rd_dom"/>
</dbReference>
<dbReference type="HAMAP" id="MF_00693">
    <property type="entry name" value="Transcrip_reg_TACO1"/>
    <property type="match status" value="1"/>
</dbReference>
<dbReference type="NCBIfam" id="TIGR01033">
    <property type="entry name" value="YebC/PmpR family DNA-binding transcriptional regulator"/>
    <property type="match status" value="1"/>
</dbReference>
<evidence type="ECO:0000313" key="9">
    <source>
        <dbReference type="EMBL" id="QHI73666.1"/>
    </source>
</evidence>
<reference evidence="9 10" key="1">
    <citation type="submission" date="2020-01" db="EMBL/GenBank/DDBJ databases">
        <title>Genomic analysis of Aminipila sp. CBA3637.</title>
        <authorList>
            <person name="Kim Y.B."/>
            <person name="Roh S.W."/>
        </authorList>
    </citation>
    <scope>NUCLEOTIDE SEQUENCE [LARGE SCALE GENOMIC DNA]</scope>
    <source>
        <strain evidence="9 10">CBA3637</strain>
    </source>
</reference>
<evidence type="ECO:0000256" key="1">
    <source>
        <dbReference type="ARBA" id="ARBA00008724"/>
    </source>
</evidence>
<proteinExistence type="inferred from homology"/>
<keyword evidence="5 6" id="KW-0804">Transcription</keyword>
<dbReference type="GO" id="GO:0005829">
    <property type="term" value="C:cytosol"/>
    <property type="evidence" value="ECO:0007669"/>
    <property type="project" value="TreeGrafter"/>
</dbReference>
<dbReference type="NCBIfam" id="NF009044">
    <property type="entry name" value="PRK12378.1"/>
    <property type="match status" value="1"/>
</dbReference>
<dbReference type="PANTHER" id="PTHR12532">
    <property type="entry name" value="TRANSLATIONAL ACTIVATOR OF CYTOCHROME C OXIDASE 1"/>
    <property type="match status" value="1"/>
</dbReference>
<keyword evidence="2 6" id="KW-0963">Cytoplasm</keyword>